<dbReference type="Gene3D" id="1.10.10.60">
    <property type="entry name" value="Homeodomain-like"/>
    <property type="match status" value="1"/>
</dbReference>
<dbReference type="EMBL" id="AEAG01003330">
    <property type="protein sequence ID" value="EGH27094.1"/>
    <property type="molecule type" value="Genomic_DNA"/>
</dbReference>
<evidence type="ECO:0000313" key="1">
    <source>
        <dbReference type="EMBL" id="EGH27094.1"/>
    </source>
</evidence>
<feature type="non-terminal residue" evidence="1">
    <location>
        <position position="1"/>
    </location>
</feature>
<comment type="caution">
    <text evidence="1">The sequence shown here is derived from an EMBL/GenBank/DDBJ whole genome shotgun (WGS) entry which is preliminary data.</text>
</comment>
<gene>
    <name evidence="1" type="ORF">PSYMO_38623</name>
</gene>
<organism evidence="1 2">
    <name type="scientific">Pseudomonas amygdali pv. mori str. 301020</name>
    <dbReference type="NCBI Taxonomy" id="629261"/>
    <lineage>
        <taxon>Bacteria</taxon>
        <taxon>Pseudomonadati</taxon>
        <taxon>Pseudomonadota</taxon>
        <taxon>Gammaproteobacteria</taxon>
        <taxon>Pseudomonadales</taxon>
        <taxon>Pseudomonadaceae</taxon>
        <taxon>Pseudomonas</taxon>
        <taxon>Pseudomonas amygdali</taxon>
    </lineage>
</organism>
<dbReference type="Proteomes" id="UP000003465">
    <property type="component" value="Unassembled WGS sequence"/>
</dbReference>
<proteinExistence type="predicted"/>
<feature type="non-terminal residue" evidence="1">
    <location>
        <position position="33"/>
    </location>
</feature>
<dbReference type="AlphaFoldDB" id="A0A656GNC8"/>
<protein>
    <submittedName>
        <fullName evidence="1">Two component Fis family transcriptional regulator</fullName>
    </submittedName>
</protein>
<reference evidence="1 2" key="1">
    <citation type="journal article" date="2011" name="PLoS Pathog.">
        <title>Dynamic evolution of pathogenicity revealed by sequencing and comparative genomics of 19 Pseudomonas syringae isolates.</title>
        <authorList>
            <person name="Baltrus D.A."/>
            <person name="Nishimura M.T."/>
            <person name="Romanchuk A."/>
            <person name="Chang J.H."/>
            <person name="Mukhtar M.S."/>
            <person name="Cherkis K."/>
            <person name="Roach J."/>
            <person name="Grant S.R."/>
            <person name="Jones C.D."/>
            <person name="Dangl J.L."/>
        </authorList>
    </citation>
    <scope>NUCLEOTIDE SEQUENCE [LARGE SCALE GENOMIC DNA]</scope>
    <source>
        <strain evidence="1 2">301020</strain>
    </source>
</reference>
<accession>A0A656GNC8</accession>
<evidence type="ECO:0000313" key="2">
    <source>
        <dbReference type="Proteomes" id="UP000003465"/>
    </source>
</evidence>
<name>A0A656GNC8_PSEA0</name>
<sequence>LDTLVPENPMSVDRLQWEHIQRVWDEHFHVYGV</sequence>